<keyword evidence="3" id="KW-0418">Kinase</keyword>
<gene>
    <name evidence="3" type="ORF">BST96_08465</name>
</gene>
<dbReference type="InterPro" id="IPR010559">
    <property type="entry name" value="Sig_transdc_His_kin_internal"/>
</dbReference>
<feature type="domain" description="Signal transduction histidine kinase internal region" evidence="2">
    <location>
        <begin position="160"/>
        <end position="238"/>
    </location>
</feature>
<reference evidence="3 4" key="1">
    <citation type="submission" date="2016-11" db="EMBL/GenBank/DDBJ databases">
        <title>Trade-off between light-utilization and light-protection in marine flavobacteria.</title>
        <authorList>
            <person name="Kumagai Y."/>
        </authorList>
    </citation>
    <scope>NUCLEOTIDE SEQUENCE [LARGE SCALE GENOMIC DNA]</scope>
    <source>
        <strain evidence="3 4">NBRC 107125</strain>
    </source>
</reference>
<dbReference type="PANTHER" id="PTHR34220">
    <property type="entry name" value="SENSOR HISTIDINE KINASE YPDA"/>
    <property type="match status" value="1"/>
</dbReference>
<keyword evidence="1" id="KW-0472">Membrane</keyword>
<dbReference type="Pfam" id="PF06580">
    <property type="entry name" value="His_kinase"/>
    <property type="match status" value="1"/>
</dbReference>
<dbReference type="STRING" id="716816.BST96_08465"/>
<evidence type="ECO:0000313" key="4">
    <source>
        <dbReference type="Proteomes" id="UP000193450"/>
    </source>
</evidence>
<dbReference type="Proteomes" id="UP000193450">
    <property type="component" value="Chromosome"/>
</dbReference>
<dbReference type="OrthoDB" id="2514702at2"/>
<keyword evidence="4" id="KW-1185">Reference proteome</keyword>
<organism evidence="3 4">
    <name type="scientific">Oceanicoccus sagamiensis</name>
    <dbReference type="NCBI Taxonomy" id="716816"/>
    <lineage>
        <taxon>Bacteria</taxon>
        <taxon>Pseudomonadati</taxon>
        <taxon>Pseudomonadota</taxon>
        <taxon>Gammaproteobacteria</taxon>
        <taxon>Cellvibrionales</taxon>
        <taxon>Spongiibacteraceae</taxon>
        <taxon>Oceanicoccus</taxon>
    </lineage>
</organism>
<feature type="transmembrane region" description="Helical" evidence="1">
    <location>
        <begin position="50"/>
        <end position="71"/>
    </location>
</feature>
<dbReference type="GO" id="GO:0016020">
    <property type="term" value="C:membrane"/>
    <property type="evidence" value="ECO:0007669"/>
    <property type="project" value="InterPro"/>
</dbReference>
<dbReference type="InterPro" id="IPR050640">
    <property type="entry name" value="Bact_2-comp_sensor_kinase"/>
</dbReference>
<feature type="transmembrane region" description="Helical" evidence="1">
    <location>
        <begin position="21"/>
        <end position="38"/>
    </location>
</feature>
<feature type="transmembrane region" description="Helical" evidence="1">
    <location>
        <begin position="83"/>
        <end position="104"/>
    </location>
</feature>
<keyword evidence="1" id="KW-1133">Transmembrane helix</keyword>
<dbReference type="RefSeq" id="WP_085758284.1">
    <property type="nucleotide sequence ID" value="NZ_CP019343.1"/>
</dbReference>
<evidence type="ECO:0000313" key="3">
    <source>
        <dbReference type="EMBL" id="ARN74150.1"/>
    </source>
</evidence>
<evidence type="ECO:0000256" key="1">
    <source>
        <dbReference type="SAM" id="Phobius"/>
    </source>
</evidence>
<dbReference type="InterPro" id="IPR036890">
    <property type="entry name" value="HATPase_C_sf"/>
</dbReference>
<proteinExistence type="predicted"/>
<name>A0A1X9N7V5_9GAMM</name>
<evidence type="ECO:0000259" key="2">
    <source>
        <dbReference type="Pfam" id="PF06580"/>
    </source>
</evidence>
<keyword evidence="1" id="KW-0812">Transmembrane</keyword>
<sequence>MNNNDKTTADQEFFIPDLCNVQAVLFLVLVAELLAFVLELADGSLQSFSWQSFSLTSLFVLWSFLLSAALLCQIRPRLTDWPLAKAASACYLLILAVVASTSIMGQWMLQGALAGAGDWSIDGWQLTTDILICGVLAGIILRYFYLTQQLRLNQRAELQARIQALQSRIRPHFLFNSMNIIASLIAVDQEAAETAVEDLAGLFRASLAEAQTEVTLADELELCRRYARIEQLRLGDRLNMDWQLDDAPHSLPIPSLTLQPLLENAIYHGIQQLPKGGVVTINAALSEDIVTLSVINPVMEHVPSDVDGNQLAQDNIHRRLQALYGPRASLTTKMVDGDHHAVIVYPVVGRVVELEKDSA</sequence>
<dbReference type="KEGG" id="osg:BST96_08465"/>
<dbReference type="AlphaFoldDB" id="A0A1X9N7V5"/>
<protein>
    <submittedName>
        <fullName evidence="3">Histidine kinase</fullName>
    </submittedName>
</protein>
<accession>A0A1X9N7V5</accession>
<dbReference type="GO" id="GO:0000155">
    <property type="term" value="F:phosphorelay sensor kinase activity"/>
    <property type="evidence" value="ECO:0007669"/>
    <property type="project" value="InterPro"/>
</dbReference>
<dbReference type="EMBL" id="CP019343">
    <property type="protein sequence ID" value="ARN74150.1"/>
    <property type="molecule type" value="Genomic_DNA"/>
</dbReference>
<keyword evidence="3" id="KW-0808">Transferase</keyword>
<dbReference type="SUPFAM" id="SSF55874">
    <property type="entry name" value="ATPase domain of HSP90 chaperone/DNA topoisomerase II/histidine kinase"/>
    <property type="match status" value="1"/>
</dbReference>
<feature type="transmembrane region" description="Helical" evidence="1">
    <location>
        <begin position="124"/>
        <end position="145"/>
    </location>
</feature>
<dbReference type="PANTHER" id="PTHR34220:SF7">
    <property type="entry name" value="SENSOR HISTIDINE KINASE YPDA"/>
    <property type="match status" value="1"/>
</dbReference>